<dbReference type="InterPro" id="IPR036249">
    <property type="entry name" value="Thioredoxin-like_sf"/>
</dbReference>
<evidence type="ECO:0000259" key="18">
    <source>
        <dbReference type="Pfam" id="PF12539"/>
    </source>
</evidence>
<dbReference type="SMR" id="A0A364N212"/>
<reference evidence="20" key="1">
    <citation type="submission" date="2018-05" db="EMBL/GenBank/DDBJ databases">
        <title>Draft genome sequence of Stemphylium lycopersici strain CIDEFI 213.</title>
        <authorList>
            <person name="Medina R."/>
            <person name="Franco M.E.E."/>
            <person name="Lucentini C.G."/>
            <person name="Saparrat M.C.N."/>
            <person name="Balatti P.A."/>
        </authorList>
    </citation>
    <scope>NUCLEOTIDE SEQUENCE [LARGE SCALE GENOMIC DNA]</scope>
    <source>
        <strain evidence="20">CIDEFI 213</strain>
    </source>
</reference>
<dbReference type="EC" id="2.4.1.16" evidence="3"/>
<evidence type="ECO:0000256" key="3">
    <source>
        <dbReference type="ARBA" id="ARBA00012543"/>
    </source>
</evidence>
<evidence type="ECO:0000313" key="19">
    <source>
        <dbReference type="EMBL" id="RAR09455.1"/>
    </source>
</evidence>
<feature type="region of interest" description="Disordered" evidence="13">
    <location>
        <begin position="1735"/>
        <end position="1977"/>
    </location>
</feature>
<evidence type="ECO:0000256" key="13">
    <source>
        <dbReference type="SAM" id="MobiDB-lite"/>
    </source>
</evidence>
<keyword evidence="8 14" id="KW-0812">Transmembrane</keyword>
<feature type="transmembrane region" description="Helical" evidence="14">
    <location>
        <begin position="1408"/>
        <end position="1432"/>
    </location>
</feature>
<comment type="similarity">
    <text evidence="2">Belongs to the PheA/TfdB FAD monooxygenase family.</text>
</comment>
<dbReference type="InterPro" id="IPR002938">
    <property type="entry name" value="FAD-bd"/>
</dbReference>
<dbReference type="GO" id="GO:0016491">
    <property type="term" value="F:oxidoreductase activity"/>
    <property type="evidence" value="ECO:0007669"/>
    <property type="project" value="UniProtKB-KW"/>
</dbReference>
<dbReference type="InterPro" id="IPR036188">
    <property type="entry name" value="FAD/NAD-bd_sf"/>
</dbReference>
<feature type="domain" description="Phenol hydroxylase-like C-terminal dimerisation" evidence="16">
    <location>
        <begin position="453"/>
        <end position="637"/>
    </location>
</feature>
<evidence type="ECO:0000256" key="11">
    <source>
        <dbReference type="ARBA" id="ARBA00023002"/>
    </source>
</evidence>
<evidence type="ECO:0000259" key="15">
    <source>
        <dbReference type="Pfam" id="PF01494"/>
    </source>
</evidence>
<dbReference type="Pfam" id="PF01644">
    <property type="entry name" value="Chitin_synth_1"/>
    <property type="match status" value="1"/>
</dbReference>
<gene>
    <name evidence="19" type="ORF">DDE83_005527</name>
</gene>
<dbReference type="CDD" id="cd04190">
    <property type="entry name" value="Chitin_synth_C"/>
    <property type="match status" value="1"/>
</dbReference>
<feature type="transmembrane region" description="Helical" evidence="14">
    <location>
        <begin position="1608"/>
        <end position="1634"/>
    </location>
</feature>
<feature type="region of interest" description="Disordered" evidence="13">
    <location>
        <begin position="688"/>
        <end position="883"/>
    </location>
</feature>
<dbReference type="GO" id="GO:0005886">
    <property type="term" value="C:plasma membrane"/>
    <property type="evidence" value="ECO:0007669"/>
    <property type="project" value="UniProtKB-SubCell"/>
</dbReference>
<feature type="compositionally biased region" description="Basic and acidic residues" evidence="13">
    <location>
        <begin position="836"/>
        <end position="848"/>
    </location>
</feature>
<evidence type="ECO:0000256" key="5">
    <source>
        <dbReference type="ARBA" id="ARBA00022630"/>
    </source>
</evidence>
<comment type="subcellular location">
    <subcellularLocation>
        <location evidence="1">Cell membrane</location>
        <topology evidence="1">Multi-pass membrane protein</topology>
    </subcellularLocation>
</comment>
<evidence type="ECO:0000256" key="1">
    <source>
        <dbReference type="ARBA" id="ARBA00004651"/>
    </source>
</evidence>
<dbReference type="Pfam" id="PF08407">
    <property type="entry name" value="Chitin_synth_1N"/>
    <property type="match status" value="1"/>
</dbReference>
<dbReference type="GO" id="GO:0071949">
    <property type="term" value="F:FAD binding"/>
    <property type="evidence" value="ECO:0007669"/>
    <property type="project" value="InterPro"/>
</dbReference>
<feature type="domain" description="Monopolin complex subunit Csm1/Pcs1 C-terminal" evidence="18">
    <location>
        <begin position="2129"/>
        <end position="2210"/>
    </location>
</feature>
<dbReference type="PANTHER" id="PTHR22914">
    <property type="entry name" value="CHITIN SYNTHASE"/>
    <property type="match status" value="1"/>
</dbReference>
<keyword evidence="10 14" id="KW-1133">Transmembrane helix</keyword>
<keyword evidence="9" id="KW-0274">FAD</keyword>
<evidence type="ECO:0000259" key="17">
    <source>
        <dbReference type="Pfam" id="PF08407"/>
    </source>
</evidence>
<dbReference type="Proteomes" id="UP000249619">
    <property type="component" value="Unassembled WGS sequence"/>
</dbReference>
<dbReference type="InterPro" id="IPR012941">
    <property type="entry name" value="Phe_hydrox_C_dim_dom"/>
</dbReference>
<evidence type="ECO:0000256" key="8">
    <source>
        <dbReference type="ARBA" id="ARBA00022692"/>
    </source>
</evidence>
<protein>
    <recommendedName>
        <fullName evidence="3">chitin synthase</fullName>
        <ecNumber evidence="3">2.4.1.16</ecNumber>
    </recommendedName>
</protein>
<evidence type="ECO:0000256" key="6">
    <source>
        <dbReference type="ARBA" id="ARBA00022676"/>
    </source>
</evidence>
<dbReference type="Pfam" id="PF07976">
    <property type="entry name" value="Phe_hydrox_dim"/>
    <property type="match status" value="1"/>
</dbReference>
<dbReference type="InterPro" id="IPR020981">
    <property type="entry name" value="Csm1/Pcs1_C"/>
</dbReference>
<feature type="region of interest" description="Disordered" evidence="13">
    <location>
        <begin position="2076"/>
        <end position="2103"/>
    </location>
</feature>
<feature type="compositionally biased region" description="Pro residues" evidence="13">
    <location>
        <begin position="817"/>
        <end position="828"/>
    </location>
</feature>
<evidence type="ECO:0000256" key="12">
    <source>
        <dbReference type="ARBA" id="ARBA00023136"/>
    </source>
</evidence>
<dbReference type="GO" id="GO:0030428">
    <property type="term" value="C:cell septum"/>
    <property type="evidence" value="ECO:0007669"/>
    <property type="project" value="TreeGrafter"/>
</dbReference>
<dbReference type="InterPro" id="IPR004835">
    <property type="entry name" value="Chitin_synth"/>
</dbReference>
<evidence type="ECO:0000256" key="4">
    <source>
        <dbReference type="ARBA" id="ARBA00022475"/>
    </source>
</evidence>
<dbReference type="GO" id="GO:0006031">
    <property type="term" value="P:chitin biosynthetic process"/>
    <property type="evidence" value="ECO:0007669"/>
    <property type="project" value="TreeGrafter"/>
</dbReference>
<keyword evidence="12 14" id="KW-0472">Membrane</keyword>
<keyword evidence="6 19" id="KW-0328">Glycosyltransferase</keyword>
<dbReference type="Pfam" id="PF12539">
    <property type="entry name" value="Csm1"/>
    <property type="match status" value="1"/>
</dbReference>
<evidence type="ECO:0000256" key="2">
    <source>
        <dbReference type="ARBA" id="ARBA00007801"/>
    </source>
</evidence>
<dbReference type="CDD" id="cd23787">
    <property type="entry name" value="RWD_CSM1"/>
    <property type="match status" value="1"/>
</dbReference>
<dbReference type="STRING" id="183478.A0A364N212"/>
<feature type="compositionally biased region" description="Low complexity" evidence="13">
    <location>
        <begin position="1778"/>
        <end position="1797"/>
    </location>
</feature>
<feature type="transmembrane region" description="Helical" evidence="14">
    <location>
        <begin position="1452"/>
        <end position="1471"/>
    </location>
</feature>
<dbReference type="GO" id="GO:0004100">
    <property type="term" value="F:chitin synthase activity"/>
    <property type="evidence" value="ECO:0007669"/>
    <property type="project" value="UniProtKB-EC"/>
</dbReference>
<dbReference type="Pfam" id="PF01494">
    <property type="entry name" value="FAD_binding_3"/>
    <property type="match status" value="1"/>
</dbReference>
<dbReference type="InterPro" id="IPR038220">
    <property type="entry name" value="PHOX_C_sf"/>
</dbReference>
<feature type="region of interest" description="Disordered" evidence="13">
    <location>
        <begin position="1991"/>
        <end position="2015"/>
    </location>
</feature>
<dbReference type="Gene3D" id="3.90.1150.80">
    <property type="match status" value="1"/>
</dbReference>
<evidence type="ECO:0000256" key="14">
    <source>
        <dbReference type="SAM" id="Phobius"/>
    </source>
</evidence>
<name>A0A364N212_STELY</name>
<feature type="domain" description="Chitin synthase N-terminal" evidence="17">
    <location>
        <begin position="917"/>
        <end position="983"/>
    </location>
</feature>
<feature type="compositionally biased region" description="Basic and acidic residues" evidence="13">
    <location>
        <begin position="1962"/>
        <end position="1977"/>
    </location>
</feature>
<feature type="domain" description="FAD-binding" evidence="15">
    <location>
        <begin position="10"/>
        <end position="410"/>
    </location>
</feature>
<dbReference type="Gene3D" id="3.50.50.60">
    <property type="entry name" value="FAD/NAD(P)-binding domain"/>
    <property type="match status" value="1"/>
</dbReference>
<dbReference type="Gene3D" id="3.40.30.20">
    <property type="match status" value="1"/>
</dbReference>
<dbReference type="CDD" id="cd02979">
    <property type="entry name" value="PHOX_C"/>
    <property type="match status" value="1"/>
</dbReference>
<keyword evidence="11" id="KW-0560">Oxidoreductase</keyword>
<evidence type="ECO:0000259" key="16">
    <source>
        <dbReference type="Pfam" id="PF07976"/>
    </source>
</evidence>
<evidence type="ECO:0000256" key="9">
    <source>
        <dbReference type="ARBA" id="ARBA00022827"/>
    </source>
</evidence>
<feature type="compositionally biased region" description="Basic and acidic residues" evidence="13">
    <location>
        <begin position="866"/>
        <end position="878"/>
    </location>
</feature>
<feature type="compositionally biased region" description="Acidic residues" evidence="13">
    <location>
        <begin position="1906"/>
        <end position="1925"/>
    </location>
</feature>
<sequence>MAVTDSVESKCDVLIVGAGPAGLMLATWMARCGINARIVDKRGTKIYSGQADGLQLRSLEIFDSFGFADRAWKEANHLIENPGEDGVIRRSDRVPDVAPGLSRFKEIVLHQGRIERFFLDHIKKHSRDTLRVERGVLPESLHIAEDQANDHSPENYPITVQLRYLTEDEAMPAQSKGSDINDGLFRSNLAEDDTDNLIANSRQKQGSTETVRAKYVVGCDGAHSWTRKQLGFELEGEPTDHIWGVLDIIPITNFPDVRKRCAIHSASAGSMMIIPRENKMTRLYIQLTEIKPDASGRADRSKITPETIITAAKKIIAPYNLTYEYCDWWTAYQIGQRVGKNFERDSRVFLAGDAVHTHSPKAGQGMNVSMQDAYNLGWKLGLVVKGVAQPDILKTYQSERRRIAQDLIAFDHKFSRMFSGRPAKDVMDEEGVNMDEFKQAFLKGNLFAAGLSVDYGTSMLIGKPGNAAEQGDGTDVSSKMQVVGKQELASETKLGMRFPSHQVLNQADGRAWEFQQKLKSDGRFRVIVFAGNVVNPQQSARLKGFCQRLSSSPLLAPRLIKDIDVLTLHSSKRTDVELLEDFPDVLHPFDAKTGWDYDSVYVDDGNYHEAFADAYKRYGVDREMGCVVVARPDQRTSFEDTSNMSSANSTTAALGARMTTLEIGRQRDAEADIHDFLREAGDALSLTASAAPAHRQMPRRKSLRSQPQAIDWASPTRSIQLQDPDLPLHDSRRPLSPVSRAYQPAPSSVSGLSRAPSLLDNAPNMPPPLEDDGYVPYRRPLSPDRPYSPTRTSLDYSRPPASVNSYEPVDLHGNPRPGSPQRPLPPQPLFHGGRPSSRESDRTMDMSDMRSIPMHDDDDDPFTDVGDDRPELRSRDSYLTDDTYTDVYTEMDEKAEHYGPAPDGAQARRGARDAVMTKKEVRLINGELILECKIPTILYSFLPRRDDIEFTHMRYTAVTCDPDDFIDRGYKLRQNIGNPRETEVFIAITMYNENEIDFTRTMHGVMQNISHFCSRMKSRTWGKDGWQKIVVCIIADGRGKVHPRTLDAIAAMGCFQEGIAKNHVNQKEVTAHVYEYTTQVSLDSDLKFKGAEKGIVPCQMIFCLKERNTKKLNSHRWFFNAFGRALNPNVCILLDVGTKPGPKALYHLWKAFDTDSSVAGAAGEIKAGKGKAWLGLLNPLVASQNFEYKMSNILDKPLESVFGYITVLPGALSAYRYHALQNDHTGHGPLSQYFKGETLHGQDADVFTANMYLAEDRILCWELVAKRSEQWVLKYVKAATGETDVPDAVPEFISQRRRWLNGAFFAAVYSLLHFKQVWATDHTIWRKILLHIEFVYQFVQLLFTFFSLANFYLTFYFVAGSLSDPEMDPFGHNIGKYIFYILRYTCTLLICMQFILSMGNRPQGAKKMFFWSMVMYGVIMAYTTFASFYIVIKQLKDPKAEKTIGSNTFTNLIISTATTIGLYFLMSFMYLDPWHMFTSSGQYFALLPSYIATLQVYAFCNTHDITWGTKGDNVAKTDLGDAKGKKKDVVELEMPSEQLDIDSGYDEALRNLRDRVEVPEPPMSESQQQEDYYRAVRTYMVVIWLISNAILAMTVSEAYSDRKVTNNFYLTFILWAVAGLAFFRAIGSTTFLIINSIHAIMETKLKWQDKIDDKKSNRTGLGGGRKYGRNKWWKFGFGGGVSSSWFSGSTISSKISSMTPSSWGGSSVGRKVANISFTVDSASEDEMTVDELNALPAPESHSENKAPGRKARGTAAQPKKSAPTTKAPAKGRPATRRTSGSSAIGIKKSAAAGATKAQAKRGRKAAGDGMEANGSDTEEVERFDDDGDEETVPEVKPAKRGRPAKKAQDEEEPAPAPAKRGRKAAVKEPVEKTQTKAKATAKSRGTKRALEEEPEPEQMTIPETQPEPDADPMDISDSIEAEEIPESMPPPVRPSARRAQAQPNSRARRTSAGVRRTGSVSDSERDPVMRRKLGDLTRKLDAMTAQYEALKEAASSGKESNFDQLKKRTDQTTKDQDALIKTLKQQVSDIQFRTASLTSLKKELAAASKESTRLAAENKKLADSLASAQSENKTLSSKLAAARSSAQQPSSDTATTKTVPGSAVKARTTGVVLPGTAEAAKEAALAKQKVDLYSDLTNLIVLGVKKSPEDDEDIYDCLQTGRNGIASSTSSSSQYEDTEFIYQPLLNAQRDKELLDLLPDYLTEEICFPRGQAAKFYCKVVDSMSKKIVLEEEEEPEGEE</sequence>
<comment type="caution">
    <text evidence="19">The sequence shown here is derived from an EMBL/GenBank/DDBJ whole genome shotgun (WGS) entry which is preliminary data.</text>
</comment>
<dbReference type="InterPro" id="IPR013616">
    <property type="entry name" value="Chitin_synth_N"/>
</dbReference>
<dbReference type="OrthoDB" id="26569at2759"/>
<keyword evidence="7 19" id="KW-0808">Transferase</keyword>
<feature type="transmembrane region" description="Helical" evidence="14">
    <location>
        <begin position="1334"/>
        <end position="1357"/>
    </location>
</feature>
<feature type="compositionally biased region" description="Basic and acidic residues" evidence="13">
    <location>
        <begin position="2000"/>
        <end position="2015"/>
    </location>
</feature>
<proteinExistence type="inferred from homology"/>
<feature type="compositionally biased region" description="Low complexity" evidence="13">
    <location>
        <begin position="2076"/>
        <end position="2091"/>
    </location>
</feature>
<feature type="transmembrane region" description="Helical" evidence="14">
    <location>
        <begin position="1377"/>
        <end position="1396"/>
    </location>
</feature>
<keyword evidence="20" id="KW-1185">Reference proteome</keyword>
<keyword evidence="4" id="KW-1003">Cell membrane</keyword>
<dbReference type="PRINTS" id="PR00420">
    <property type="entry name" value="RNGMNOXGNASE"/>
</dbReference>
<feature type="compositionally biased region" description="Low complexity" evidence="13">
    <location>
        <begin position="1754"/>
        <end position="1770"/>
    </location>
</feature>
<evidence type="ECO:0000256" key="7">
    <source>
        <dbReference type="ARBA" id="ARBA00022679"/>
    </source>
</evidence>
<dbReference type="SUPFAM" id="SSF51905">
    <property type="entry name" value="FAD/NAD(P)-binding domain"/>
    <property type="match status" value="1"/>
</dbReference>
<dbReference type="FunFam" id="3.90.1150.80:FF:000001">
    <property type="entry name" value="Chromosome segregation protein (Pcs1)"/>
    <property type="match status" value="1"/>
</dbReference>
<dbReference type="SUPFAM" id="SSF54373">
    <property type="entry name" value="FAD-linked reductases, C-terminal domain"/>
    <property type="match status" value="1"/>
</dbReference>
<feature type="compositionally biased region" description="Acidic residues" evidence="13">
    <location>
        <begin position="1816"/>
        <end position="1832"/>
    </location>
</feature>
<evidence type="ECO:0000256" key="10">
    <source>
        <dbReference type="ARBA" id="ARBA00022989"/>
    </source>
</evidence>
<accession>A0A364N212</accession>
<dbReference type="InterPro" id="IPR038608">
    <property type="entry name" value="Csm1/Pcs1_C_sf"/>
</dbReference>
<dbReference type="SUPFAM" id="SSF52833">
    <property type="entry name" value="Thioredoxin-like"/>
    <property type="match status" value="1"/>
</dbReference>
<evidence type="ECO:0000313" key="20">
    <source>
        <dbReference type="Proteomes" id="UP000249619"/>
    </source>
</evidence>
<dbReference type="PANTHER" id="PTHR22914:SF38">
    <property type="entry name" value="CHITIN SYNTHASE 2"/>
    <property type="match status" value="1"/>
</dbReference>
<keyword evidence="5" id="KW-0285">Flavoprotein</keyword>
<organism evidence="19 20">
    <name type="scientific">Stemphylium lycopersici</name>
    <name type="common">Tomato gray leaf spot disease fungus</name>
    <name type="synonym">Thyrospora lycopersici</name>
    <dbReference type="NCBI Taxonomy" id="183478"/>
    <lineage>
        <taxon>Eukaryota</taxon>
        <taxon>Fungi</taxon>
        <taxon>Dikarya</taxon>
        <taxon>Ascomycota</taxon>
        <taxon>Pezizomycotina</taxon>
        <taxon>Dothideomycetes</taxon>
        <taxon>Pleosporomycetidae</taxon>
        <taxon>Pleosporales</taxon>
        <taxon>Pleosporineae</taxon>
        <taxon>Pleosporaceae</taxon>
        <taxon>Stemphylium</taxon>
    </lineage>
</organism>
<dbReference type="EMBL" id="QGDH01000075">
    <property type="protein sequence ID" value="RAR09455.1"/>
    <property type="molecule type" value="Genomic_DNA"/>
</dbReference>
<dbReference type="Gene3D" id="3.30.9.10">
    <property type="entry name" value="D-Amino Acid Oxidase, subunit A, domain 2"/>
    <property type="match status" value="1"/>
</dbReference>
<feature type="compositionally biased region" description="Basic and acidic residues" evidence="13">
    <location>
        <begin position="1865"/>
        <end position="1874"/>
    </location>
</feature>